<protein>
    <submittedName>
        <fullName evidence="1">Uncharacterized protein</fullName>
    </submittedName>
</protein>
<reference evidence="1 2" key="1">
    <citation type="submission" date="2013-11" db="EMBL/GenBank/DDBJ databases">
        <title>Opisthorchis viverrini - life in the bile duct.</title>
        <authorList>
            <person name="Young N.D."/>
            <person name="Nagarajan N."/>
            <person name="Lin S.J."/>
            <person name="Korhonen P.K."/>
            <person name="Jex A.R."/>
            <person name="Hall R.S."/>
            <person name="Safavi-Hemami H."/>
            <person name="Kaewkong W."/>
            <person name="Bertrand D."/>
            <person name="Gao S."/>
            <person name="Seet Q."/>
            <person name="Wongkham S."/>
            <person name="Teh B.T."/>
            <person name="Wongkham C."/>
            <person name="Intapan P.M."/>
            <person name="Maleewong W."/>
            <person name="Yang X."/>
            <person name="Hu M."/>
            <person name="Wang Z."/>
            <person name="Hofmann A."/>
            <person name="Sternberg P.W."/>
            <person name="Tan P."/>
            <person name="Wang J."/>
            <person name="Gasser R.B."/>
        </authorList>
    </citation>
    <scope>NUCLEOTIDE SEQUENCE [LARGE SCALE GENOMIC DNA]</scope>
</reference>
<dbReference type="KEGG" id="ovi:T265_04477"/>
<accession>A0A075AGJ7</accession>
<dbReference type="EMBL" id="KL596692">
    <property type="protein sequence ID" value="KER28789.1"/>
    <property type="molecule type" value="Genomic_DNA"/>
</dbReference>
<dbReference type="Proteomes" id="UP000054324">
    <property type="component" value="Unassembled WGS sequence"/>
</dbReference>
<sequence length="208" mass="23079">MALFTPIKCSRKGHKEECCKDNFRSSRKHRPDKRRQAEAMTATFRMKAPGRLQLCIGPLASCSAHYDIPKGTVALHNRLWRQSKIITTAFIGINYRSSATPFPCLATKPPEGEMRAGIIPGFPALDKSNREAGFGFKLRTFWDYVSRNEITDQRVRGSNPTRSASRLPLSGLGQPGSIRAIILPSGGMEAGHRKGVTDERFPPAILIE</sequence>
<name>A0A075AGJ7_OPIVI</name>
<proteinExistence type="predicted"/>
<dbReference type="AlphaFoldDB" id="A0A075AGJ7"/>
<keyword evidence="2" id="KW-1185">Reference proteome</keyword>
<gene>
    <name evidence="1" type="ORF">T265_04477</name>
</gene>
<evidence type="ECO:0000313" key="1">
    <source>
        <dbReference type="EMBL" id="KER28789.1"/>
    </source>
</evidence>
<dbReference type="OrthoDB" id="10071111at2759"/>
<organism evidence="1 2">
    <name type="scientific">Opisthorchis viverrini</name>
    <name type="common">Southeast Asian liver fluke</name>
    <dbReference type="NCBI Taxonomy" id="6198"/>
    <lineage>
        <taxon>Eukaryota</taxon>
        <taxon>Metazoa</taxon>
        <taxon>Spiralia</taxon>
        <taxon>Lophotrochozoa</taxon>
        <taxon>Platyhelminthes</taxon>
        <taxon>Trematoda</taxon>
        <taxon>Digenea</taxon>
        <taxon>Opisthorchiida</taxon>
        <taxon>Opisthorchiata</taxon>
        <taxon>Opisthorchiidae</taxon>
        <taxon>Opisthorchis</taxon>
    </lineage>
</organism>
<evidence type="ECO:0000313" key="2">
    <source>
        <dbReference type="Proteomes" id="UP000054324"/>
    </source>
</evidence>
<dbReference type="RefSeq" id="XP_009167490.1">
    <property type="nucleotide sequence ID" value="XM_009169226.1"/>
</dbReference>
<dbReference type="CTD" id="20318659"/>
<dbReference type="GeneID" id="20318659"/>